<reference evidence="1 2" key="1">
    <citation type="submission" date="2016-12" db="EMBL/GenBank/DDBJ databases">
        <authorList>
            <person name="Song W.-J."/>
            <person name="Kurnit D.M."/>
        </authorList>
    </citation>
    <scope>NUCLEOTIDE SEQUENCE [LARGE SCALE GENOMIC DNA]</scope>
    <source>
        <strain evidence="1 2">DSM 12503</strain>
    </source>
</reference>
<evidence type="ECO:0008006" key="3">
    <source>
        <dbReference type="Google" id="ProtNLM"/>
    </source>
</evidence>
<evidence type="ECO:0000313" key="1">
    <source>
        <dbReference type="EMBL" id="SHO45143.1"/>
    </source>
</evidence>
<name>A0A1M7Y0J5_9FIRM</name>
<accession>A0A1M7Y0J5</accession>
<dbReference type="EMBL" id="FRFD01000003">
    <property type="protein sequence ID" value="SHO45143.1"/>
    <property type="molecule type" value="Genomic_DNA"/>
</dbReference>
<organism evidence="1 2">
    <name type="scientific">Anaerocolumna xylanovorans DSM 12503</name>
    <dbReference type="NCBI Taxonomy" id="1121345"/>
    <lineage>
        <taxon>Bacteria</taxon>
        <taxon>Bacillati</taxon>
        <taxon>Bacillota</taxon>
        <taxon>Clostridia</taxon>
        <taxon>Lachnospirales</taxon>
        <taxon>Lachnospiraceae</taxon>
        <taxon>Anaerocolumna</taxon>
    </lineage>
</organism>
<protein>
    <recommendedName>
        <fullName evidence="3">Methyltransferase domain-containing protein</fullName>
    </recommendedName>
</protein>
<dbReference type="AlphaFoldDB" id="A0A1M7Y0J5"/>
<gene>
    <name evidence="1" type="ORF">SAMN02745217_00840</name>
</gene>
<sequence length="197" mass="22573">MNPWLTIDLPDYENHMCHASVCGLQALNEMMDSQINKYDVKTAMILGIAEVNGLNHINPDKFEKVYGVDINSNYLALCLERYKNLSGIFEPLHIDLTQNVSELPEARLLVADLLLEYIGLNCFLKVVEQVKPEYISCILQINTDESFVFDGSEDVSHPITLYELTKAMFQIHYELNIADERELPDCKKLLQLDYIKA</sequence>
<keyword evidence="2" id="KW-1185">Reference proteome</keyword>
<dbReference type="Proteomes" id="UP000184612">
    <property type="component" value="Unassembled WGS sequence"/>
</dbReference>
<dbReference type="STRING" id="1121345.SAMN02745217_00840"/>
<dbReference type="RefSeq" id="WP_073587500.1">
    <property type="nucleotide sequence ID" value="NZ_FRFD01000003.1"/>
</dbReference>
<evidence type="ECO:0000313" key="2">
    <source>
        <dbReference type="Proteomes" id="UP000184612"/>
    </source>
</evidence>
<proteinExistence type="predicted"/>
<dbReference type="OrthoDB" id="9786043at2"/>